<dbReference type="Pfam" id="PF00076">
    <property type="entry name" value="RRM_1"/>
    <property type="match status" value="1"/>
</dbReference>
<reference evidence="5" key="2">
    <citation type="journal article" date="2023" name="Int. J. Mol. Sci.">
        <title>De Novo Assembly and Annotation of 11 Diverse Shrub Willow (Salix) Genomes Reveals Novel Gene Organization in Sex-Linked Regions.</title>
        <authorList>
            <person name="Hyden B."/>
            <person name="Feng K."/>
            <person name="Yates T.B."/>
            <person name="Jawdy S."/>
            <person name="Cereghino C."/>
            <person name="Smart L.B."/>
            <person name="Muchero W."/>
        </authorList>
    </citation>
    <scope>NUCLEOTIDE SEQUENCE</scope>
    <source>
        <tissue evidence="5">Shoot tip</tissue>
    </source>
</reference>
<dbReference type="InterPro" id="IPR035979">
    <property type="entry name" value="RBD_domain_sf"/>
</dbReference>
<keyword evidence="1 2" id="KW-0694">RNA-binding</keyword>
<dbReference type="EMBL" id="JAPFFK010000012">
    <property type="protein sequence ID" value="KAJ6731391.1"/>
    <property type="molecule type" value="Genomic_DNA"/>
</dbReference>
<dbReference type="PANTHER" id="PTHR48024:SF56">
    <property type="entry name" value="HETEROGENEOUS NUCLEAR RIBONUCLEOPROTEIN A0"/>
    <property type="match status" value="1"/>
</dbReference>
<feature type="compositionally biased region" description="Basic and acidic residues" evidence="3">
    <location>
        <begin position="94"/>
        <end position="196"/>
    </location>
</feature>
<feature type="region of interest" description="Disordered" evidence="3">
    <location>
        <begin position="81"/>
        <end position="196"/>
    </location>
</feature>
<sequence length="354" mass="41153">MTIDDERSIYIGGLPYNASEDTLRRVFNLYGSIVAVKIINKNGPRGKCYGFVTFRNPRSVIDAINDMNGKTIDRRVVKVNGVTGRGGKSNFTEEDIRSHAERDRERGRDRDYDHDRDKHQQWHGDRSRERDRSWGYDEDSERGYEHTRLHDRARDGFYGRDRSREREMENNEQEKESKSDKNKEKSHALDGDRDWEMCGTISNPTIVDKASYQNSRKLNGSIYNDQHKREISSDSSDDYHDEVNENLERSTKKHDELQNKVSHMEERLENKQQFVSDLQKKALILEGALLTAKKLSSQRRMQLTKLQKCYQQTKEYSNRLKSCEQELKSVVDAAMIDGETGDDTASRDGIITTV</sequence>
<dbReference type="AlphaFoldDB" id="A0A9Q0UJZ7"/>
<feature type="region of interest" description="Disordered" evidence="3">
    <location>
        <begin position="219"/>
        <end position="245"/>
    </location>
</feature>
<evidence type="ECO:0000256" key="2">
    <source>
        <dbReference type="PROSITE-ProRule" id="PRU00176"/>
    </source>
</evidence>
<name>A0A9Q0UJZ7_SALPP</name>
<dbReference type="GO" id="GO:0005634">
    <property type="term" value="C:nucleus"/>
    <property type="evidence" value="ECO:0007669"/>
    <property type="project" value="TreeGrafter"/>
</dbReference>
<accession>A0A9Q0UJZ7</accession>
<organism evidence="5 6">
    <name type="scientific">Salix purpurea</name>
    <name type="common">Purple osier willow</name>
    <dbReference type="NCBI Taxonomy" id="77065"/>
    <lineage>
        <taxon>Eukaryota</taxon>
        <taxon>Viridiplantae</taxon>
        <taxon>Streptophyta</taxon>
        <taxon>Embryophyta</taxon>
        <taxon>Tracheophyta</taxon>
        <taxon>Spermatophyta</taxon>
        <taxon>Magnoliopsida</taxon>
        <taxon>eudicotyledons</taxon>
        <taxon>Gunneridae</taxon>
        <taxon>Pentapetalae</taxon>
        <taxon>rosids</taxon>
        <taxon>fabids</taxon>
        <taxon>Malpighiales</taxon>
        <taxon>Salicaceae</taxon>
        <taxon>Saliceae</taxon>
        <taxon>Salix</taxon>
    </lineage>
</organism>
<evidence type="ECO:0000313" key="5">
    <source>
        <dbReference type="EMBL" id="KAJ6731391.1"/>
    </source>
</evidence>
<dbReference type="InterPro" id="IPR050886">
    <property type="entry name" value="RNA-binding_reg"/>
</dbReference>
<evidence type="ECO:0000256" key="3">
    <source>
        <dbReference type="SAM" id="MobiDB-lite"/>
    </source>
</evidence>
<evidence type="ECO:0000313" key="6">
    <source>
        <dbReference type="Proteomes" id="UP001151532"/>
    </source>
</evidence>
<proteinExistence type="predicted"/>
<feature type="compositionally biased region" description="Basic and acidic residues" evidence="3">
    <location>
        <begin position="225"/>
        <end position="245"/>
    </location>
</feature>
<dbReference type="SMART" id="SM00360">
    <property type="entry name" value="RRM"/>
    <property type="match status" value="1"/>
</dbReference>
<dbReference type="Proteomes" id="UP001151532">
    <property type="component" value="Chromosome 18"/>
</dbReference>
<keyword evidence="6" id="KW-1185">Reference proteome</keyword>
<reference evidence="5" key="1">
    <citation type="submission" date="2022-11" db="EMBL/GenBank/DDBJ databases">
        <authorList>
            <person name="Hyden B.L."/>
            <person name="Feng K."/>
            <person name="Yates T."/>
            <person name="Jawdy S."/>
            <person name="Smart L.B."/>
            <person name="Muchero W."/>
        </authorList>
    </citation>
    <scope>NUCLEOTIDE SEQUENCE</scope>
    <source>
        <tissue evidence="5">Shoot tip</tissue>
    </source>
</reference>
<dbReference type="PANTHER" id="PTHR48024">
    <property type="entry name" value="GEO13361P1-RELATED"/>
    <property type="match status" value="1"/>
</dbReference>
<dbReference type="GO" id="GO:0005739">
    <property type="term" value="C:mitochondrion"/>
    <property type="evidence" value="ECO:0007669"/>
    <property type="project" value="TreeGrafter"/>
</dbReference>
<evidence type="ECO:0000259" key="4">
    <source>
        <dbReference type="PROSITE" id="PS50102"/>
    </source>
</evidence>
<feature type="domain" description="RRM" evidence="4">
    <location>
        <begin position="7"/>
        <end position="84"/>
    </location>
</feature>
<gene>
    <name evidence="5" type="ORF">OIU79_002669</name>
</gene>
<dbReference type="SUPFAM" id="SSF54928">
    <property type="entry name" value="RNA-binding domain, RBD"/>
    <property type="match status" value="1"/>
</dbReference>
<dbReference type="CDD" id="cd00590">
    <property type="entry name" value="RRM_SF"/>
    <property type="match status" value="1"/>
</dbReference>
<dbReference type="InterPro" id="IPR000504">
    <property type="entry name" value="RRM_dom"/>
</dbReference>
<dbReference type="PROSITE" id="PS50102">
    <property type="entry name" value="RRM"/>
    <property type="match status" value="1"/>
</dbReference>
<dbReference type="GO" id="GO:0003723">
    <property type="term" value="F:RNA binding"/>
    <property type="evidence" value="ECO:0007669"/>
    <property type="project" value="UniProtKB-UniRule"/>
</dbReference>
<dbReference type="InterPro" id="IPR012677">
    <property type="entry name" value="Nucleotide-bd_a/b_plait_sf"/>
</dbReference>
<dbReference type="OrthoDB" id="272703at2759"/>
<dbReference type="Gene3D" id="3.30.70.330">
    <property type="match status" value="1"/>
</dbReference>
<comment type="caution">
    <text evidence="5">The sequence shown here is derived from an EMBL/GenBank/DDBJ whole genome shotgun (WGS) entry which is preliminary data.</text>
</comment>
<protein>
    <submittedName>
        <fullName evidence="5">TRANSFORMER-2-RELATED</fullName>
    </submittedName>
</protein>
<evidence type="ECO:0000256" key="1">
    <source>
        <dbReference type="ARBA" id="ARBA00022884"/>
    </source>
</evidence>